<sequence>MEARTLSIKRLYDGHCNRRRQSGCGERNEIPGWLSWRGSCPYGCAYGADPVLNKNGVLPRGFVGREFYSPSRVPVSAYLGMGDDHNSSQIVLIPGALFVQAVEASRTITDLHSSGLITWFKLPGWLLGEDLALIGVLTGWNLCRKKMGSYPVFWLEGKITPLCRCEHIGAWVMILIRHELFWYWVLCMSQAVEAGRTITGLHGTVY</sequence>
<gene>
    <name evidence="1" type="ORF">R1flu_010260</name>
</gene>
<keyword evidence="2" id="KW-1185">Reference proteome</keyword>
<proteinExistence type="predicted"/>
<name>A0ABD1Z4G3_9MARC</name>
<evidence type="ECO:0000313" key="2">
    <source>
        <dbReference type="Proteomes" id="UP001605036"/>
    </source>
</evidence>
<organism evidence="1 2">
    <name type="scientific">Riccia fluitans</name>
    <dbReference type="NCBI Taxonomy" id="41844"/>
    <lineage>
        <taxon>Eukaryota</taxon>
        <taxon>Viridiplantae</taxon>
        <taxon>Streptophyta</taxon>
        <taxon>Embryophyta</taxon>
        <taxon>Marchantiophyta</taxon>
        <taxon>Marchantiopsida</taxon>
        <taxon>Marchantiidae</taxon>
        <taxon>Marchantiales</taxon>
        <taxon>Ricciaceae</taxon>
        <taxon>Riccia</taxon>
    </lineage>
</organism>
<dbReference type="Proteomes" id="UP001605036">
    <property type="component" value="Unassembled WGS sequence"/>
</dbReference>
<reference evidence="1 2" key="1">
    <citation type="submission" date="2024-09" db="EMBL/GenBank/DDBJ databases">
        <title>Chromosome-scale assembly of Riccia fluitans.</title>
        <authorList>
            <person name="Paukszto L."/>
            <person name="Sawicki J."/>
            <person name="Karawczyk K."/>
            <person name="Piernik-Szablinska J."/>
            <person name="Szczecinska M."/>
            <person name="Mazdziarz M."/>
        </authorList>
    </citation>
    <scope>NUCLEOTIDE SEQUENCE [LARGE SCALE GENOMIC DNA]</scope>
    <source>
        <strain evidence="1">Rf_01</strain>
        <tissue evidence="1">Aerial parts of the thallus</tissue>
    </source>
</reference>
<dbReference type="AlphaFoldDB" id="A0ABD1Z4G3"/>
<protein>
    <submittedName>
        <fullName evidence="1">Uncharacterized protein</fullName>
    </submittedName>
</protein>
<comment type="caution">
    <text evidence="1">The sequence shown here is derived from an EMBL/GenBank/DDBJ whole genome shotgun (WGS) entry which is preliminary data.</text>
</comment>
<dbReference type="EMBL" id="JBHFFA010000002">
    <property type="protein sequence ID" value="KAL2642673.1"/>
    <property type="molecule type" value="Genomic_DNA"/>
</dbReference>
<accession>A0ABD1Z4G3</accession>
<evidence type="ECO:0000313" key="1">
    <source>
        <dbReference type="EMBL" id="KAL2642673.1"/>
    </source>
</evidence>